<feature type="transmembrane region" description="Helical" evidence="2">
    <location>
        <begin position="548"/>
        <end position="567"/>
    </location>
</feature>
<feature type="transmembrane region" description="Helical" evidence="2">
    <location>
        <begin position="750"/>
        <end position="767"/>
    </location>
</feature>
<keyword evidence="2" id="KW-0812">Transmembrane</keyword>
<evidence type="ECO:0000256" key="1">
    <source>
        <dbReference type="SAM" id="MobiDB-lite"/>
    </source>
</evidence>
<feature type="transmembrane region" description="Helical" evidence="2">
    <location>
        <begin position="78"/>
        <end position="102"/>
    </location>
</feature>
<evidence type="ECO:0000313" key="3">
    <source>
        <dbReference type="EMBL" id="MBC9715602.1"/>
    </source>
</evidence>
<feature type="transmembrane region" description="Helical" evidence="2">
    <location>
        <begin position="648"/>
        <end position="665"/>
    </location>
</feature>
<name>A0ABR7SLY5_9ACTN</name>
<feature type="transmembrane region" description="Helical" evidence="2">
    <location>
        <begin position="431"/>
        <end position="452"/>
    </location>
</feature>
<feature type="region of interest" description="Disordered" evidence="1">
    <location>
        <begin position="478"/>
        <end position="514"/>
    </location>
</feature>
<feature type="compositionally biased region" description="Basic and acidic residues" evidence="1">
    <location>
        <begin position="480"/>
        <end position="490"/>
    </location>
</feature>
<feature type="transmembrane region" description="Helical" evidence="2">
    <location>
        <begin position="327"/>
        <end position="345"/>
    </location>
</feature>
<feature type="transmembrane region" description="Helical" evidence="2">
    <location>
        <begin position="357"/>
        <end position="379"/>
    </location>
</feature>
<feature type="transmembrane region" description="Helical" evidence="2">
    <location>
        <begin position="672"/>
        <end position="691"/>
    </location>
</feature>
<feature type="transmembrane region" description="Helical" evidence="2">
    <location>
        <begin position="774"/>
        <end position="795"/>
    </location>
</feature>
<feature type="transmembrane region" description="Helical" evidence="2">
    <location>
        <begin position="599"/>
        <end position="616"/>
    </location>
</feature>
<gene>
    <name evidence="3" type="ORF">H9Y04_23950</name>
</gene>
<proteinExistence type="predicted"/>
<protein>
    <recommendedName>
        <fullName evidence="5">Integral membrane protein</fullName>
    </recommendedName>
</protein>
<feature type="transmembrane region" description="Helical" evidence="2">
    <location>
        <begin position="399"/>
        <end position="419"/>
    </location>
</feature>
<comment type="caution">
    <text evidence="3">The sequence shown here is derived from an EMBL/GenBank/DDBJ whole genome shotgun (WGS) entry which is preliminary data.</text>
</comment>
<feature type="compositionally biased region" description="Low complexity" evidence="1">
    <location>
        <begin position="499"/>
        <end position="514"/>
    </location>
</feature>
<keyword evidence="4" id="KW-1185">Reference proteome</keyword>
<reference evidence="3 4" key="1">
    <citation type="submission" date="2020-08" db="EMBL/GenBank/DDBJ databases">
        <title>Genemic of Streptomyces polyaspartic.</title>
        <authorList>
            <person name="Liu W."/>
        </authorList>
    </citation>
    <scope>NUCLEOTIDE SEQUENCE [LARGE SCALE GENOMIC DNA]</scope>
    <source>
        <strain evidence="3 4">TRM66268-LWL</strain>
    </source>
</reference>
<keyword evidence="2" id="KW-1133">Transmembrane helix</keyword>
<feature type="transmembrane region" description="Helical" evidence="2">
    <location>
        <begin position="574"/>
        <end position="593"/>
    </location>
</feature>
<evidence type="ECO:0008006" key="5">
    <source>
        <dbReference type="Google" id="ProtNLM"/>
    </source>
</evidence>
<feature type="transmembrane region" description="Helical" evidence="2">
    <location>
        <begin position="801"/>
        <end position="821"/>
    </location>
</feature>
<keyword evidence="2" id="KW-0472">Membrane</keyword>
<sequence>MTRTTLRDMTSIPPPADELRLIDHELARLDARRAQLLARRAWLVSVLQQSAPPAARAWNGPAPTPRPRETAPLGVQNVLLVLGGILLAIGAIAFTVVSWGSMGIGGRSAVLATITLGALALPAVLLRRGLSSTAEAIAAVGLLLTVLDAYALHTAALPDTDPISYAAVACAVLAALWTAYGLFLQDLHLPLPAGVATAQLPLLLWWAASDAGPHLLSAALLVTSAAATAAALRLTRLAVRATAGAGAATTGMVGLLTATGLAFTAETPAAAAEAAAHLLCAAAIALYPAWRTPRTELATGAAAVAALAVLVATAGVLRAALPDDWSVVAELLCAAALLTLVRSSLPRPVRLGVAGTSAAAGALVLAWTLPAIGTSVLGAAEQLHAVWSGAAGRKATPGADGFAVMTALLIVAVTLWGAYRLGAGRAWRVHAAAGTTAALWAALAVLPLSLHLSRPAELAAHLSVAALALAVAVHAARRTPRTDTGERPEPEASQAPPDAKTATGTGTGPATGTRMGTARAVSVTALACFYASALTASLLALATEGATLTALGVLLALTVAATALHPTGARQSTLAVTAVAAAAGLALALPFALELPAHRAAFALLVIPAATAVLGARLRAKPYALPVELAGAATAPLALGLTATHTPALSLALALTGVIASGTALRADRRPLAAYTAGALFLLATWVRLAASEITTPEAYTLPVTVPALAIGLLRRRRDAEASSWTAYGPGLAVTLLPSLAAAWGDEHWLRPLLLGSAALLVTLLGARHRLQAPLTLGGVTLALVALHELAPYAVQVVGALPRWLPPAAAAILLLTLGATYEQRLRNARRLRELVGRMH</sequence>
<dbReference type="Proteomes" id="UP000642284">
    <property type="component" value="Unassembled WGS sequence"/>
</dbReference>
<feature type="transmembrane region" description="Helical" evidence="2">
    <location>
        <begin position="191"/>
        <end position="208"/>
    </location>
</feature>
<feature type="transmembrane region" description="Helical" evidence="2">
    <location>
        <begin position="108"/>
        <end position="126"/>
    </location>
</feature>
<dbReference type="NCBIfam" id="NF047321">
    <property type="entry name" value="SCO7613_CTERM"/>
    <property type="match status" value="1"/>
</dbReference>
<accession>A0ABR7SLY5</accession>
<evidence type="ECO:0000313" key="4">
    <source>
        <dbReference type="Proteomes" id="UP000642284"/>
    </source>
</evidence>
<feature type="transmembrane region" description="Helical" evidence="2">
    <location>
        <begin position="138"/>
        <end position="157"/>
    </location>
</feature>
<feature type="transmembrane region" description="Helical" evidence="2">
    <location>
        <begin position="726"/>
        <end position="744"/>
    </location>
</feature>
<feature type="transmembrane region" description="Helical" evidence="2">
    <location>
        <begin position="269"/>
        <end position="290"/>
    </location>
</feature>
<dbReference type="EMBL" id="JACTVJ010000011">
    <property type="protein sequence ID" value="MBC9715602.1"/>
    <property type="molecule type" value="Genomic_DNA"/>
</dbReference>
<feature type="transmembrane region" description="Helical" evidence="2">
    <location>
        <begin position="297"/>
        <end position="321"/>
    </location>
</feature>
<organism evidence="3 4">
    <name type="scientific">Streptomyces polyasparticus</name>
    <dbReference type="NCBI Taxonomy" id="2767826"/>
    <lineage>
        <taxon>Bacteria</taxon>
        <taxon>Bacillati</taxon>
        <taxon>Actinomycetota</taxon>
        <taxon>Actinomycetes</taxon>
        <taxon>Kitasatosporales</taxon>
        <taxon>Streptomycetaceae</taxon>
        <taxon>Streptomyces</taxon>
    </lineage>
</organism>
<feature type="transmembrane region" description="Helical" evidence="2">
    <location>
        <begin position="244"/>
        <end position="263"/>
    </location>
</feature>
<feature type="transmembrane region" description="Helical" evidence="2">
    <location>
        <begin position="214"/>
        <end position="232"/>
    </location>
</feature>
<feature type="transmembrane region" description="Helical" evidence="2">
    <location>
        <begin position="163"/>
        <end position="184"/>
    </location>
</feature>
<dbReference type="InterPro" id="IPR058062">
    <property type="entry name" value="SCO7613_C"/>
</dbReference>
<feature type="transmembrane region" description="Helical" evidence="2">
    <location>
        <begin position="520"/>
        <end position="542"/>
    </location>
</feature>
<evidence type="ECO:0000256" key="2">
    <source>
        <dbReference type="SAM" id="Phobius"/>
    </source>
</evidence>
<feature type="transmembrane region" description="Helical" evidence="2">
    <location>
        <begin position="458"/>
        <end position="476"/>
    </location>
</feature>